<comment type="subcellular location">
    <subcellularLocation>
        <location evidence="1">Membrane</location>
    </subcellularLocation>
</comment>
<dbReference type="EMBL" id="CAAALY010053819">
    <property type="protein sequence ID" value="VEL21926.1"/>
    <property type="molecule type" value="Genomic_DNA"/>
</dbReference>
<feature type="transmembrane region" description="Helical" evidence="6">
    <location>
        <begin position="183"/>
        <end position="206"/>
    </location>
</feature>
<dbReference type="Gene3D" id="1.20.1070.10">
    <property type="entry name" value="Rhodopsin 7-helix transmembrane proteins"/>
    <property type="match status" value="1"/>
</dbReference>
<evidence type="ECO:0000256" key="1">
    <source>
        <dbReference type="ARBA" id="ARBA00004370"/>
    </source>
</evidence>
<feature type="transmembrane region" description="Helical" evidence="6">
    <location>
        <begin position="134"/>
        <end position="155"/>
    </location>
</feature>
<organism evidence="8 9">
    <name type="scientific">Protopolystoma xenopodis</name>
    <dbReference type="NCBI Taxonomy" id="117903"/>
    <lineage>
        <taxon>Eukaryota</taxon>
        <taxon>Metazoa</taxon>
        <taxon>Spiralia</taxon>
        <taxon>Lophotrochozoa</taxon>
        <taxon>Platyhelminthes</taxon>
        <taxon>Monogenea</taxon>
        <taxon>Polyopisthocotylea</taxon>
        <taxon>Polystomatidea</taxon>
        <taxon>Polystomatidae</taxon>
        <taxon>Protopolystoma</taxon>
    </lineage>
</organism>
<evidence type="ECO:0000256" key="6">
    <source>
        <dbReference type="SAM" id="Phobius"/>
    </source>
</evidence>
<dbReference type="InterPro" id="IPR000276">
    <property type="entry name" value="GPCR_Rhodpsn"/>
</dbReference>
<feature type="transmembrane region" description="Helical" evidence="6">
    <location>
        <begin position="254"/>
        <end position="275"/>
    </location>
</feature>
<dbReference type="InterPro" id="IPR017452">
    <property type="entry name" value="GPCR_Rhodpsn_7TM"/>
</dbReference>
<dbReference type="CDD" id="cd00637">
    <property type="entry name" value="7tm_classA_rhodopsin-like"/>
    <property type="match status" value="1"/>
</dbReference>
<keyword evidence="5" id="KW-0297">G-protein coupled receptor</keyword>
<feature type="transmembrane region" description="Helical" evidence="6">
    <location>
        <begin position="295"/>
        <end position="322"/>
    </location>
</feature>
<dbReference type="GO" id="GO:0016020">
    <property type="term" value="C:membrane"/>
    <property type="evidence" value="ECO:0007669"/>
    <property type="project" value="UniProtKB-SubCell"/>
</dbReference>
<evidence type="ECO:0000256" key="4">
    <source>
        <dbReference type="ARBA" id="ARBA00023136"/>
    </source>
</evidence>
<dbReference type="PANTHER" id="PTHR45698">
    <property type="entry name" value="TRACE AMINE-ASSOCIATED RECEPTOR 19N-RELATED"/>
    <property type="match status" value="1"/>
</dbReference>
<dbReference type="OrthoDB" id="6232294at2759"/>
<name>A0A3S5AJR3_9PLAT</name>
<feature type="transmembrane region" description="Helical" evidence="6">
    <location>
        <begin position="96"/>
        <end position="114"/>
    </location>
</feature>
<gene>
    <name evidence="8" type="ORF">PXEA_LOCUS15366</name>
</gene>
<dbReference type="Pfam" id="PF00001">
    <property type="entry name" value="7tm_1"/>
    <property type="match status" value="1"/>
</dbReference>
<dbReference type="PROSITE" id="PS50262">
    <property type="entry name" value="G_PROTEIN_RECEP_F1_2"/>
    <property type="match status" value="1"/>
</dbReference>
<feature type="transmembrane region" description="Helical" evidence="6">
    <location>
        <begin position="18"/>
        <end position="40"/>
    </location>
</feature>
<evidence type="ECO:0000259" key="7">
    <source>
        <dbReference type="PROSITE" id="PS50262"/>
    </source>
</evidence>
<evidence type="ECO:0000256" key="2">
    <source>
        <dbReference type="ARBA" id="ARBA00022692"/>
    </source>
</evidence>
<dbReference type="PROSITE" id="PS00237">
    <property type="entry name" value="G_PROTEIN_RECEP_F1_1"/>
    <property type="match status" value="1"/>
</dbReference>
<evidence type="ECO:0000313" key="8">
    <source>
        <dbReference type="EMBL" id="VEL21926.1"/>
    </source>
</evidence>
<evidence type="ECO:0000313" key="9">
    <source>
        <dbReference type="Proteomes" id="UP000784294"/>
    </source>
</evidence>
<keyword evidence="4 6" id="KW-0472">Membrane</keyword>
<reference evidence="8" key="1">
    <citation type="submission" date="2018-11" db="EMBL/GenBank/DDBJ databases">
        <authorList>
            <consortium name="Pathogen Informatics"/>
        </authorList>
    </citation>
    <scope>NUCLEOTIDE SEQUENCE</scope>
</reference>
<dbReference type="SUPFAM" id="SSF81321">
    <property type="entry name" value="Family A G protein-coupled receptor-like"/>
    <property type="match status" value="1"/>
</dbReference>
<evidence type="ECO:0000256" key="3">
    <source>
        <dbReference type="ARBA" id="ARBA00022989"/>
    </source>
</evidence>
<dbReference type="AlphaFoldDB" id="A0A3S5AJR3"/>
<feature type="domain" description="G-protein coupled receptors family 1 profile" evidence="7">
    <location>
        <begin position="31"/>
        <end position="308"/>
    </location>
</feature>
<keyword evidence="2 5" id="KW-0812">Transmembrane</keyword>
<dbReference type="GO" id="GO:0004930">
    <property type="term" value="F:G protein-coupled receptor activity"/>
    <property type="evidence" value="ECO:0007669"/>
    <property type="project" value="UniProtKB-KW"/>
</dbReference>
<comment type="caution">
    <text evidence="8">The sequence shown here is derived from an EMBL/GenBank/DDBJ whole genome shotgun (WGS) entry which is preliminary data.</text>
</comment>
<keyword evidence="5" id="KW-0675">Receptor</keyword>
<dbReference type="PANTHER" id="PTHR45698:SF1">
    <property type="entry name" value="TRACE AMINE-ASSOCIATED RECEPTOR 13C-LIKE"/>
    <property type="match status" value="1"/>
</dbReference>
<accession>A0A3S5AJR3</accession>
<comment type="similarity">
    <text evidence="5">Belongs to the G-protein coupled receptor 1 family.</text>
</comment>
<dbReference type="PRINTS" id="PR00237">
    <property type="entry name" value="GPCRRHODOPSN"/>
</dbReference>
<sequence length="365" mass="41758">MIDMIEEPPRPHRRDAMALSQLIINLVGIFGNLIMIFVLWHRSMGGRLPTILFLSQAATDLCVNLHSFCFSIQPAMWRVHVLWLDAFICKTWHSLFTFWFCVQVSIGSLVLIGLERYFALVHPMLYQRFQSRRLAAFLISGNSIYNFFLAIPNIYETTTDINGTCVSQNYDAATTTLLKVYSIVWFIFIYTLALVLLIFFYTGVILSLRKSAQLTPVPVSLVSIISLNREGNLAESTGAVTIKRSQVTMQFTRMAIVITLVYLICITYDAFSYLLGRTGVTRYDYNTLPHQLGMLAVSVNSCANPIIYFGFVVKASFVRWLVGLRQRRKSMDKKIPMPRRYRRTNASLLIPSFSESVCYLKQNPE</sequence>
<dbReference type="Proteomes" id="UP000784294">
    <property type="component" value="Unassembled WGS sequence"/>
</dbReference>
<protein>
    <recommendedName>
        <fullName evidence="7">G-protein coupled receptors family 1 profile domain-containing protein</fullName>
    </recommendedName>
</protein>
<keyword evidence="5" id="KW-0807">Transducer</keyword>
<evidence type="ECO:0000256" key="5">
    <source>
        <dbReference type="RuleBase" id="RU000688"/>
    </source>
</evidence>
<proteinExistence type="inferred from homology"/>
<keyword evidence="9" id="KW-1185">Reference proteome</keyword>
<keyword evidence="3 6" id="KW-1133">Transmembrane helix</keyword>